<keyword evidence="4" id="KW-0378">Hydrolase</keyword>
<dbReference type="AlphaFoldDB" id="A0A8T1WXZ5"/>
<comment type="caution">
    <text evidence="8">The sequence shown here is derived from an EMBL/GenBank/DDBJ whole genome shotgun (WGS) entry which is preliminary data.</text>
</comment>
<keyword evidence="3 6" id="KW-0732">Signal</keyword>
<evidence type="ECO:0000256" key="3">
    <source>
        <dbReference type="ARBA" id="ARBA00022729"/>
    </source>
</evidence>
<evidence type="ECO:0000256" key="4">
    <source>
        <dbReference type="ARBA" id="ARBA00022801"/>
    </source>
</evidence>
<comment type="subcellular location">
    <subcellularLocation>
        <location evidence="1">Secreted</location>
    </subcellularLocation>
</comment>
<reference evidence="8" key="1">
    <citation type="submission" date="2021-02" db="EMBL/GenBank/DDBJ databases">
        <authorList>
            <person name="Palmer J.M."/>
        </authorList>
    </citation>
    <scope>NUCLEOTIDE SEQUENCE</scope>
    <source>
        <strain evidence="8">SCRP23</strain>
    </source>
</reference>
<evidence type="ECO:0000313" key="9">
    <source>
        <dbReference type="Proteomes" id="UP000693981"/>
    </source>
</evidence>
<dbReference type="GO" id="GO:0016787">
    <property type="term" value="F:hydrolase activity"/>
    <property type="evidence" value="ECO:0007669"/>
    <property type="project" value="UniProtKB-KW"/>
</dbReference>
<keyword evidence="2" id="KW-0964">Secreted</keyword>
<dbReference type="PANTHER" id="PTHR34043">
    <property type="entry name" value="ALPHA/BETA-HYDROLASES SUPERFAMILY PROTEIN"/>
    <property type="match status" value="1"/>
</dbReference>
<feature type="signal peptide" evidence="6">
    <location>
        <begin position="1"/>
        <end position="20"/>
    </location>
</feature>
<organism evidence="8 9">
    <name type="scientific">Phytophthora boehmeriae</name>
    <dbReference type="NCBI Taxonomy" id="109152"/>
    <lineage>
        <taxon>Eukaryota</taxon>
        <taxon>Sar</taxon>
        <taxon>Stramenopiles</taxon>
        <taxon>Oomycota</taxon>
        <taxon>Peronosporomycetes</taxon>
        <taxon>Peronosporales</taxon>
        <taxon>Peronosporaceae</taxon>
        <taxon>Phytophthora</taxon>
    </lineage>
</organism>
<dbReference type="GO" id="GO:0005576">
    <property type="term" value="C:extracellular region"/>
    <property type="evidence" value="ECO:0007669"/>
    <property type="project" value="UniProtKB-SubCell"/>
</dbReference>
<dbReference type="GO" id="GO:0006629">
    <property type="term" value="P:lipid metabolic process"/>
    <property type="evidence" value="ECO:0007669"/>
    <property type="project" value="UniProtKB-KW"/>
</dbReference>
<dbReference type="Pfam" id="PF24708">
    <property type="entry name" value="Lip_C"/>
    <property type="match status" value="1"/>
</dbReference>
<dbReference type="PANTHER" id="PTHR34043:SF3">
    <property type="entry name" value="ALPHA_BETA-HYDROLASES SUPERFAMILY PROTEIN"/>
    <property type="match status" value="1"/>
</dbReference>
<dbReference type="InterPro" id="IPR056304">
    <property type="entry name" value="Lip-like_C"/>
</dbReference>
<sequence>MTDVFALLLFAVLSPLVVQANNSYPIVLVHGFGGWGRDEFFGFKYWGGIQGDLQEKLVDQGYTVFTASIGSFSSNWDRACELYAQIKGGQVDYGATHSETHGHSRFGRNYRALYPEWGETNSDGSVNKIHLIGHSMGGQTIRMLAQMLEKGTTGAPTEEKAISHPLFEGEKNWVHSITTIASPNQGTTLADGLSVIGDGVKDALATILGVIGIAGDTTKAVFDARLDQWNISARAEDESIKEYYDRILSSKLFEPTFKDTSMWSLSVVGAKEESTWVETLSDIYYFSYTAVDTFAAVNWKLKKIQLPDPLTMNPAFDALSVFLGSRYAPDELNLSTDWQPNDGVVNTVSMGHDGLGELVSYSGIAEVGKWNQMDELTGFDHLDVTGFSLFSKIIDIYSSLAQLLATLPVETEARSSVYNKDVHSTVTGAISSLISDRSNIQTQEELVKICENPVNSYAENYCKMLLAQAQKNNTAPITGEVDTGIPKVVRSISTTSKTGCAARKKHQVNTSSEAVVYK</sequence>
<keyword evidence="9" id="KW-1185">Reference proteome</keyword>
<feature type="domain" description="Lipase-like C-terminal" evidence="7">
    <location>
        <begin position="22"/>
        <end position="388"/>
    </location>
</feature>
<dbReference type="EMBL" id="JAGDFL010000155">
    <property type="protein sequence ID" value="KAG7396440.1"/>
    <property type="molecule type" value="Genomic_DNA"/>
</dbReference>
<dbReference type="OrthoDB" id="206848at2759"/>
<accession>A0A8T1WXZ5</accession>
<protein>
    <recommendedName>
        <fullName evidence="7">Lipase-like C-terminal domain-containing protein</fullName>
    </recommendedName>
</protein>
<feature type="chain" id="PRO_5035765223" description="Lipase-like C-terminal domain-containing protein" evidence="6">
    <location>
        <begin position="21"/>
        <end position="518"/>
    </location>
</feature>
<dbReference type="Proteomes" id="UP000693981">
    <property type="component" value="Unassembled WGS sequence"/>
</dbReference>
<evidence type="ECO:0000256" key="1">
    <source>
        <dbReference type="ARBA" id="ARBA00004613"/>
    </source>
</evidence>
<keyword evidence="5" id="KW-0443">Lipid metabolism</keyword>
<evidence type="ECO:0000259" key="7">
    <source>
        <dbReference type="Pfam" id="PF24708"/>
    </source>
</evidence>
<evidence type="ECO:0000256" key="5">
    <source>
        <dbReference type="ARBA" id="ARBA00023098"/>
    </source>
</evidence>
<evidence type="ECO:0000313" key="8">
    <source>
        <dbReference type="EMBL" id="KAG7396440.1"/>
    </source>
</evidence>
<evidence type="ECO:0000256" key="6">
    <source>
        <dbReference type="SAM" id="SignalP"/>
    </source>
</evidence>
<proteinExistence type="predicted"/>
<gene>
    <name evidence="8" type="ORF">PHYBOEH_002257</name>
</gene>
<evidence type="ECO:0000256" key="2">
    <source>
        <dbReference type="ARBA" id="ARBA00022525"/>
    </source>
</evidence>
<name>A0A8T1WXZ5_9STRA</name>